<gene>
    <name evidence="8" type="ORF">JMA39_06240</name>
</gene>
<evidence type="ECO:0000259" key="5">
    <source>
        <dbReference type="Pfam" id="PF00732"/>
    </source>
</evidence>
<dbReference type="InterPro" id="IPR000172">
    <property type="entry name" value="GMC_OxRdtase_N"/>
</dbReference>
<dbReference type="SUPFAM" id="SSF51905">
    <property type="entry name" value="FAD/NAD(P)-binding domain"/>
    <property type="match status" value="1"/>
</dbReference>
<evidence type="ECO:0000256" key="1">
    <source>
        <dbReference type="ARBA" id="ARBA00010790"/>
    </source>
</evidence>
<dbReference type="RefSeq" id="WP_202720974.1">
    <property type="nucleotide sequence ID" value="NZ_BPEX01000012.1"/>
</dbReference>
<accession>A0ABS1SXL0</accession>
<evidence type="ECO:0000256" key="4">
    <source>
        <dbReference type="ARBA" id="ARBA00023002"/>
    </source>
</evidence>
<name>A0ABS1SXL0_9GAMM</name>
<feature type="domain" description="Glucose-methanol-choline oxidoreductase N-terminal" evidence="5">
    <location>
        <begin position="80"/>
        <end position="295"/>
    </location>
</feature>
<feature type="domain" description="Glucose-methanol-choline oxidoreductase C-terminal" evidence="7">
    <location>
        <begin position="385"/>
        <end position="514"/>
    </location>
</feature>
<sequence>MAIEDPIVTGLDSGWSHINAAKLTESQTLEADVVIVGSGAGGGVAAEILTEAGLSVIIVEGGQLKSSKDFVMEERVAYPDLYQQAAGMKTTDKAIGIFQGRAVGGSTTVNWTTSIRTPEPALDYWAQAKSVKGLSRIELDPWFEKMEHRLNISKWAYEPNRNNQALKHGCEKLGWQYTVIKRNVLGCWNTGYCGMGCPVNAKQSMLVTTIPAALERGATLVSQAQVIKIEHHNDKIFALKAQAVDKNMKPLPVELMFKAKHYILAAGAIHTPTLMLRSQLPDPYEIIGKRTFLHPTLLSGAVFSDPVNGHSGAPQSIYSDEFVWQNGADGELGFKLEVPPIHPILIASKTLGYGQSHAQLMEKFNQLQVTIALVRDGFHDNSQGGQVKLTDHGFTLDYPLTDAFWRAARRAFASMAELQFAAGAKQVLPISEGMPYLSSWNEAKKTISEMDLAPLKTVVASAHVMGGCPMGEDPKLSMVNSFGESHYFDNLSVMDGSIFPTSLGANPQLSIYGITARNATRLAEKLKVG</sequence>
<dbReference type="InterPro" id="IPR007867">
    <property type="entry name" value="GMC_OxRtase_C"/>
</dbReference>
<evidence type="ECO:0000256" key="2">
    <source>
        <dbReference type="ARBA" id="ARBA00022630"/>
    </source>
</evidence>
<dbReference type="InterPro" id="IPR036188">
    <property type="entry name" value="FAD/NAD-bd_sf"/>
</dbReference>
<dbReference type="PANTHER" id="PTHR46056">
    <property type="entry name" value="LONG-CHAIN-ALCOHOL OXIDASE"/>
    <property type="match status" value="1"/>
</dbReference>
<dbReference type="EMBL" id="JAESVD010000003">
    <property type="protein sequence ID" value="MBL4912740.1"/>
    <property type="molecule type" value="Genomic_DNA"/>
</dbReference>
<evidence type="ECO:0000313" key="8">
    <source>
        <dbReference type="EMBL" id="MBL4912740.1"/>
    </source>
</evidence>
<dbReference type="Pfam" id="PF00890">
    <property type="entry name" value="FAD_binding_2"/>
    <property type="match status" value="1"/>
</dbReference>
<comment type="similarity">
    <text evidence="1">Belongs to the GMC oxidoreductase family.</text>
</comment>
<evidence type="ECO:0000259" key="7">
    <source>
        <dbReference type="Pfam" id="PF05199"/>
    </source>
</evidence>
<dbReference type="Proteomes" id="UP000604898">
    <property type="component" value="Unassembled WGS sequence"/>
</dbReference>
<evidence type="ECO:0000313" key="9">
    <source>
        <dbReference type="Proteomes" id="UP000604898"/>
    </source>
</evidence>
<dbReference type="InterPro" id="IPR003953">
    <property type="entry name" value="FAD-dep_OxRdtase_2_FAD-bd"/>
</dbReference>
<keyword evidence="9" id="KW-1185">Reference proteome</keyword>
<proteinExistence type="inferred from homology"/>
<feature type="domain" description="FAD-dependent oxidoreductase 2 FAD-binding" evidence="6">
    <location>
        <begin position="32"/>
        <end position="67"/>
    </location>
</feature>
<keyword evidence="4" id="KW-0560">Oxidoreductase</keyword>
<dbReference type="Pfam" id="PF05199">
    <property type="entry name" value="GMC_oxred_C"/>
    <property type="match status" value="1"/>
</dbReference>
<evidence type="ECO:0000259" key="6">
    <source>
        <dbReference type="Pfam" id="PF00890"/>
    </source>
</evidence>
<evidence type="ECO:0000256" key="3">
    <source>
        <dbReference type="ARBA" id="ARBA00022827"/>
    </source>
</evidence>
<keyword evidence="3" id="KW-0274">FAD</keyword>
<protein>
    <submittedName>
        <fullName evidence="8">GMC family oxidoreductase</fullName>
    </submittedName>
</protein>
<dbReference type="Gene3D" id="3.50.50.60">
    <property type="entry name" value="FAD/NAD(P)-binding domain"/>
    <property type="match status" value="2"/>
</dbReference>
<dbReference type="Pfam" id="PF00732">
    <property type="entry name" value="GMC_oxred_N"/>
    <property type="match status" value="1"/>
</dbReference>
<dbReference type="PANTHER" id="PTHR46056:SF12">
    <property type="entry name" value="LONG-CHAIN-ALCOHOL OXIDASE"/>
    <property type="match status" value="1"/>
</dbReference>
<keyword evidence="2" id="KW-0285">Flavoprotein</keyword>
<organism evidence="8 9">
    <name type="scientific">Shewanella schlegeliana</name>
    <dbReference type="NCBI Taxonomy" id="190308"/>
    <lineage>
        <taxon>Bacteria</taxon>
        <taxon>Pseudomonadati</taxon>
        <taxon>Pseudomonadota</taxon>
        <taxon>Gammaproteobacteria</taxon>
        <taxon>Alteromonadales</taxon>
        <taxon>Shewanellaceae</taxon>
        <taxon>Shewanella</taxon>
    </lineage>
</organism>
<reference evidence="8 9" key="1">
    <citation type="submission" date="2021-01" db="EMBL/GenBank/DDBJ databases">
        <title>Genome sequence of Shewanella schlegeliana JCM 11561.</title>
        <authorList>
            <person name="Zhang H."/>
            <person name="Li C."/>
        </authorList>
    </citation>
    <scope>NUCLEOTIDE SEQUENCE [LARGE SCALE GENOMIC DNA]</scope>
    <source>
        <strain evidence="8 9">JCM 11561</strain>
    </source>
</reference>
<comment type="caution">
    <text evidence="8">The sequence shown here is derived from an EMBL/GenBank/DDBJ whole genome shotgun (WGS) entry which is preliminary data.</text>
</comment>